<sequence length="471" mass="49290">MNCWRVSWREDGYGGCRDGVMWVRGPDFGQDDIKLSRQGRASLVGVAEVETLVAVYLAGLNIVLVDVTVLVGHGGPLLLLLAVEVDDDLALDNEDDEGKGADGDEHRVALLEVRAVVGAVDLAANETAHLDNDVVGGGSDGSLFHVKGIFRDPRSDNRVEVGVPGDESDEGEARPLLAAVRDGQQGNEQRHDPELADEAVEGALVEVVAAVGEDQHGDDLEDGRGNALGQRLDGELGGEEGDELNGGTVVVVVAREVHVGEEVIGQRVRQVAAIELETEEHDAEPCQQAEVRLANDALLLGLGPCRSGIPSVAALVLVVGGDGIAELAAADLHVGEALERRRFAGSRTGRVVRLNVFGAHGGESEEAGSGRLRSAAVDSSQADPRARVEDAATTRPFPQLPGLALRRPKTSLGLARRVAAAPVGGFVQDGVGAADGLILGQMTPSRIPDIFSATSRRLPPASVSPRQQAKA</sequence>
<dbReference type="EMBL" id="CVQH01021862">
    <property type="protein sequence ID" value="CRK31755.1"/>
    <property type="molecule type" value="Genomic_DNA"/>
</dbReference>
<proteinExistence type="predicted"/>
<gene>
    <name evidence="2" type="ORF">BN1708_005556</name>
</gene>
<dbReference type="AlphaFoldDB" id="A0A0G4MCT4"/>
<keyword evidence="3" id="KW-1185">Reference proteome</keyword>
<reference evidence="2 3" key="1">
    <citation type="submission" date="2015-05" db="EMBL/GenBank/DDBJ databases">
        <authorList>
            <person name="Wang D.B."/>
            <person name="Wang M."/>
        </authorList>
    </citation>
    <scope>NUCLEOTIDE SEQUENCE [LARGE SCALE GENOMIC DNA]</scope>
    <source>
        <strain evidence="2">VL1</strain>
    </source>
</reference>
<organism evidence="2 3">
    <name type="scientific">Verticillium longisporum</name>
    <name type="common">Verticillium dahliae var. longisporum</name>
    <dbReference type="NCBI Taxonomy" id="100787"/>
    <lineage>
        <taxon>Eukaryota</taxon>
        <taxon>Fungi</taxon>
        <taxon>Dikarya</taxon>
        <taxon>Ascomycota</taxon>
        <taxon>Pezizomycotina</taxon>
        <taxon>Sordariomycetes</taxon>
        <taxon>Hypocreomycetidae</taxon>
        <taxon>Glomerellales</taxon>
        <taxon>Plectosphaerellaceae</taxon>
        <taxon>Verticillium</taxon>
    </lineage>
</organism>
<evidence type="ECO:0000313" key="3">
    <source>
        <dbReference type="Proteomes" id="UP000044602"/>
    </source>
</evidence>
<name>A0A0G4MCT4_VERLO</name>
<protein>
    <submittedName>
        <fullName evidence="2">Uncharacterized protein</fullName>
    </submittedName>
</protein>
<evidence type="ECO:0000256" key="1">
    <source>
        <dbReference type="SAM" id="MobiDB-lite"/>
    </source>
</evidence>
<accession>A0A0G4MCT4</accession>
<evidence type="ECO:0000313" key="2">
    <source>
        <dbReference type="EMBL" id="CRK31755.1"/>
    </source>
</evidence>
<feature type="region of interest" description="Disordered" evidence="1">
    <location>
        <begin position="363"/>
        <end position="392"/>
    </location>
</feature>
<dbReference type="Proteomes" id="UP000044602">
    <property type="component" value="Unassembled WGS sequence"/>
</dbReference>